<dbReference type="SUPFAM" id="SSF56672">
    <property type="entry name" value="DNA/RNA polymerases"/>
    <property type="match status" value="1"/>
</dbReference>
<dbReference type="PANTHER" id="PTHR11439:SF515">
    <property type="entry name" value="GAG-POL POLYPROTEIN"/>
    <property type="match status" value="1"/>
</dbReference>
<sequence length="431" mass="49278">MHSPDYNSDDESTDQDPPDNTNRENPPHLPNHEGNEGSDEEPRSQDQAAEMDHNQHATPIRRSQRTHRIPECLNDFAVEDGIDQTRGNELLLLFEGEPETFLEAKENKQWITAMRTEIESIEKNKTWTLVELPKDHRPIGLKWVYKLKKDAKGNVVKYKARLVAKGYVQKHGVDFDEVFAPVACMETVRMILALAATDGWQVHHLDVKSAFLNGELKEVVYVSQPDGFVKKGQEGKVYHLSKALYGLRQAPRAWNLKMDCTLRSLGYKRCPQEHSVYMKKDGTNLLLVGVYVDDLVVTGSNMSIIVEFKRQMMRQFEMSDLGLLNYYLGIEVQQGDSGIVVKQERYARRILREFGMGECNPAKCPMEPGVKLSKDEDDTQVDATLYKRIVGSLRYLINTRPDLAYSVGIVSRYMENPSSHIWQPLNKFSDT</sequence>
<gene>
    <name evidence="3" type="ORF">E3N88_32937</name>
</gene>
<dbReference type="OrthoDB" id="1709798at2759"/>
<evidence type="ECO:0000313" key="4">
    <source>
        <dbReference type="Proteomes" id="UP000326396"/>
    </source>
</evidence>
<name>A0A5N6MAD1_9ASTR</name>
<reference evidence="3 4" key="1">
    <citation type="submission" date="2019-05" db="EMBL/GenBank/DDBJ databases">
        <title>Mikania micrantha, genome provides insights into the molecular mechanism of rapid growth.</title>
        <authorList>
            <person name="Liu B."/>
        </authorList>
    </citation>
    <scope>NUCLEOTIDE SEQUENCE [LARGE SCALE GENOMIC DNA]</scope>
    <source>
        <strain evidence="3">NLD-2019</strain>
        <tissue evidence="3">Leaf</tissue>
    </source>
</reference>
<dbReference type="InterPro" id="IPR013103">
    <property type="entry name" value="RVT_2"/>
</dbReference>
<dbReference type="InterPro" id="IPR043502">
    <property type="entry name" value="DNA/RNA_pol_sf"/>
</dbReference>
<protein>
    <recommendedName>
        <fullName evidence="2">Reverse transcriptase Ty1/copia-type domain-containing protein</fullName>
    </recommendedName>
</protein>
<comment type="caution">
    <text evidence="3">The sequence shown here is derived from an EMBL/GenBank/DDBJ whole genome shotgun (WGS) entry which is preliminary data.</text>
</comment>
<dbReference type="PANTHER" id="PTHR11439">
    <property type="entry name" value="GAG-POL-RELATED RETROTRANSPOSON"/>
    <property type="match status" value="1"/>
</dbReference>
<proteinExistence type="predicted"/>
<evidence type="ECO:0000256" key="1">
    <source>
        <dbReference type="SAM" id="MobiDB-lite"/>
    </source>
</evidence>
<dbReference type="EMBL" id="SZYD01000016">
    <property type="protein sequence ID" value="KAD3337417.1"/>
    <property type="molecule type" value="Genomic_DNA"/>
</dbReference>
<organism evidence="3 4">
    <name type="scientific">Mikania micrantha</name>
    <name type="common">bitter vine</name>
    <dbReference type="NCBI Taxonomy" id="192012"/>
    <lineage>
        <taxon>Eukaryota</taxon>
        <taxon>Viridiplantae</taxon>
        <taxon>Streptophyta</taxon>
        <taxon>Embryophyta</taxon>
        <taxon>Tracheophyta</taxon>
        <taxon>Spermatophyta</taxon>
        <taxon>Magnoliopsida</taxon>
        <taxon>eudicotyledons</taxon>
        <taxon>Gunneridae</taxon>
        <taxon>Pentapetalae</taxon>
        <taxon>asterids</taxon>
        <taxon>campanulids</taxon>
        <taxon>Asterales</taxon>
        <taxon>Asteraceae</taxon>
        <taxon>Asteroideae</taxon>
        <taxon>Heliantheae alliance</taxon>
        <taxon>Eupatorieae</taxon>
        <taxon>Mikania</taxon>
    </lineage>
</organism>
<keyword evidence="4" id="KW-1185">Reference proteome</keyword>
<evidence type="ECO:0000259" key="2">
    <source>
        <dbReference type="Pfam" id="PF07727"/>
    </source>
</evidence>
<dbReference type="AlphaFoldDB" id="A0A5N6MAD1"/>
<feature type="region of interest" description="Disordered" evidence="1">
    <location>
        <begin position="1"/>
        <end position="66"/>
    </location>
</feature>
<dbReference type="Pfam" id="PF07727">
    <property type="entry name" value="RVT_2"/>
    <property type="match status" value="1"/>
</dbReference>
<accession>A0A5N6MAD1</accession>
<evidence type="ECO:0000313" key="3">
    <source>
        <dbReference type="EMBL" id="KAD3337417.1"/>
    </source>
</evidence>
<feature type="domain" description="Reverse transcriptase Ty1/copia-type" evidence="2">
    <location>
        <begin position="124"/>
        <end position="367"/>
    </location>
</feature>
<feature type="compositionally biased region" description="Acidic residues" evidence="1">
    <location>
        <begin position="7"/>
        <end position="17"/>
    </location>
</feature>
<dbReference type="Proteomes" id="UP000326396">
    <property type="component" value="Linkage Group LG6"/>
</dbReference>
<feature type="compositionally biased region" description="Basic and acidic residues" evidence="1">
    <location>
        <begin position="21"/>
        <end position="55"/>
    </location>
</feature>